<organism evidence="1 2">
    <name type="scientific">Sphingomonas albertensis</name>
    <dbReference type="NCBI Taxonomy" id="2762591"/>
    <lineage>
        <taxon>Bacteria</taxon>
        <taxon>Pseudomonadati</taxon>
        <taxon>Pseudomonadota</taxon>
        <taxon>Alphaproteobacteria</taxon>
        <taxon>Sphingomonadales</taxon>
        <taxon>Sphingomonadaceae</taxon>
        <taxon>Sphingomonas</taxon>
    </lineage>
</organism>
<dbReference type="EMBL" id="JACONT010000052">
    <property type="protein sequence ID" value="MBC3943429.1"/>
    <property type="molecule type" value="Genomic_DNA"/>
</dbReference>
<evidence type="ECO:0000313" key="2">
    <source>
        <dbReference type="Proteomes" id="UP000597613"/>
    </source>
</evidence>
<sequence>MAELTDEDIQAANERGRIAMATKPRAKSARYDRDQGRIVVDLVNGSTFAFPPHLLQGFDRATPDQIAEVEILGVGFGLHWESLDADFTVAGLMAGRFGTARYMAERFGAAWDAVAAE</sequence>
<protein>
    <submittedName>
        <fullName evidence="1">DUF2442 domain-containing protein</fullName>
    </submittedName>
</protein>
<evidence type="ECO:0000313" key="1">
    <source>
        <dbReference type="EMBL" id="MBC3943429.1"/>
    </source>
</evidence>
<keyword evidence="2" id="KW-1185">Reference proteome</keyword>
<dbReference type="Proteomes" id="UP000597613">
    <property type="component" value="Unassembled WGS sequence"/>
</dbReference>
<dbReference type="Gene3D" id="3.30.2020.40">
    <property type="entry name" value="Uncharacterised protein PF10387, DUF2442"/>
    <property type="match status" value="1"/>
</dbReference>
<reference evidence="1 2" key="1">
    <citation type="submission" date="2020-08" db="EMBL/GenBank/DDBJ databases">
        <title>Putative novel bacterial strains isolated from necrotic wheat leaf tissues caused by Xanthomonas translucens.</title>
        <authorList>
            <person name="Tambong J.T."/>
        </authorList>
    </citation>
    <scope>NUCLEOTIDE SEQUENCE [LARGE SCALE GENOMIC DNA]</scope>
    <source>
        <strain evidence="2">DOAB 1063</strain>
    </source>
</reference>
<name>A0ABR7ASJ5_9SPHN</name>
<comment type="caution">
    <text evidence="1">The sequence shown here is derived from an EMBL/GenBank/DDBJ whole genome shotgun (WGS) entry which is preliminary data.</text>
</comment>
<dbReference type="Pfam" id="PF10387">
    <property type="entry name" value="DUF2442"/>
    <property type="match status" value="1"/>
</dbReference>
<dbReference type="RefSeq" id="WP_187505012.1">
    <property type="nucleotide sequence ID" value="NZ_CP162536.1"/>
</dbReference>
<proteinExistence type="predicted"/>
<dbReference type="InterPro" id="IPR018841">
    <property type="entry name" value="DUF2442"/>
</dbReference>
<accession>A0ABR7ASJ5</accession>
<gene>
    <name evidence="1" type="ORF">H8S47_17255</name>
</gene>